<dbReference type="SUPFAM" id="SSF57552">
    <property type="entry name" value="Blood coagulation inhibitor (disintegrin)"/>
    <property type="match status" value="1"/>
</dbReference>
<keyword evidence="5" id="KW-0645">Protease</keyword>
<keyword evidence="15" id="KW-0865">Zymogen</keyword>
<feature type="compositionally biased region" description="Basic and acidic residues" evidence="19">
    <location>
        <begin position="1247"/>
        <end position="1258"/>
    </location>
</feature>
<keyword evidence="16" id="KW-1015">Disulfide bond</keyword>
<dbReference type="PANTHER" id="PTHR45702:SF3">
    <property type="entry name" value="KUZBANIAN-LIKE, ISOFORM A"/>
    <property type="match status" value="1"/>
</dbReference>
<evidence type="ECO:0000256" key="11">
    <source>
        <dbReference type="ARBA" id="ARBA00022833"/>
    </source>
</evidence>
<evidence type="ECO:0000256" key="2">
    <source>
        <dbReference type="ARBA" id="ARBA00001947"/>
    </source>
</evidence>
<evidence type="ECO:0000256" key="18">
    <source>
        <dbReference type="PROSITE-ProRule" id="PRU00276"/>
    </source>
</evidence>
<feature type="compositionally biased region" description="Low complexity" evidence="19">
    <location>
        <begin position="1318"/>
        <end position="1327"/>
    </location>
</feature>
<feature type="region of interest" description="Disordered" evidence="19">
    <location>
        <begin position="1103"/>
        <end position="1352"/>
    </location>
</feature>
<feature type="compositionally biased region" description="Basic residues" evidence="19">
    <location>
        <begin position="892"/>
        <end position="903"/>
    </location>
</feature>
<evidence type="ECO:0000256" key="10">
    <source>
        <dbReference type="ARBA" id="ARBA00022801"/>
    </source>
</evidence>
<evidence type="ECO:0000256" key="14">
    <source>
        <dbReference type="ARBA" id="ARBA00023136"/>
    </source>
</evidence>
<feature type="compositionally biased region" description="Low complexity" evidence="19">
    <location>
        <begin position="935"/>
        <end position="946"/>
    </location>
</feature>
<keyword evidence="17" id="KW-0325">Glycoprotein</keyword>
<evidence type="ECO:0000313" key="23">
    <source>
        <dbReference type="Proteomes" id="UP001367676"/>
    </source>
</evidence>
<keyword evidence="7" id="KW-0812">Transmembrane</keyword>
<feature type="compositionally biased region" description="Basic and acidic residues" evidence="19">
    <location>
        <begin position="1039"/>
        <end position="1050"/>
    </location>
</feature>
<dbReference type="GO" id="GO:0005886">
    <property type="term" value="C:plasma membrane"/>
    <property type="evidence" value="ECO:0007669"/>
    <property type="project" value="TreeGrafter"/>
</dbReference>
<dbReference type="PROSITE" id="PS50215">
    <property type="entry name" value="ADAM_MEPRO"/>
    <property type="match status" value="1"/>
</dbReference>
<sequence>MTRQAERDHKSENKILRWTQKHDERTKVRGIITGDGLFDGTITTQFEEFYVEPLSRYREPSAGSAGAHTIVYRISDVVHPRSPLCAVSHSLAGTQKPTDMNTIAHRSKGGSQQQPRSSKPGDAQEDSKTDLESSAPASGAETAGQRRKRGATADDSADDSRWPSFENLLAGAARRTSAERAKAAEALHLTAAGVPYQTLPALPPFGDSMTGAGAGVLRSHVGPTFPAPPHHQQRGAVVDFGGGNADGSFYDLDGVNGGANGQPKLLDDDGARYEFNDEQLSRGRSYHNESGLRAEISGHWRPKSGIIDSVFRYTNLTKGSKGYAPPSPSIVHKSSPKILVGHGIEEARPNSIIMADDGLELHARKRAIVDPRKTTCMLYLQADHLFFEKYGTEETCIEVMTRHVQRVNSIYRNTDFNLDGKPDNISFMIKRIKVHSIKDPSYRFPGNYGVEKFLEIFSEEDYDAFCLAYMFTYRDFEMGTLGLAWTGDLKNAGGVCEKNGHYRGSLKSLNTGIVTVLNYGKHVPSAVSHVTLAHEIGHNFGSPHDPDGCTPGGDDGNFIMFARATSGDKKNNNKFSPCSLHAINPVLNVKARSSKGCFTEPQTSICGNGVVEPGEECDCGWEEDCKDKCCYPQRRYPPVDETPCRLTPNARCSPSQGPCCTAECTIRVGDMCRSDNGCRDASYCNGLSPQCPPSINKPNKTVCNEEFVCYMGECTGSICLAYGLESCQCIPTPSDPPTKACELCCKMPGENQPCLSSFQFNQAPYDVPNMYAKPGTPCNDYNGYCDVFRKCREVDPSGPIATLRKLLLSEENIASFKKWALDRWYYCALIFLIFFFLMFLSTKILGKKPKVKAVTVVHSSPTEPVRLPTDSSGGPAVVVHPVAVRSKLPFKKKVHENKRRSKSAKKEEPVLHNVNNNNSPVEVKKKKSKRHDKGATTGAAKAAGKSKTPKPKKTVVVADPKTAAAVVSEDPLGKVRNWLISSHNIEDVGSLKKSQSSPADFDLSDPTGKNRGKRVNPSAAVLAAVPAAAPAAGTPPKPDAGKKKPSKDRVKLQLVYKPPFKFSVKLGKNKNEISSHLIKDKRPEAVKQRAALLVRADRIRSQPAKETTVATAAPNKGQKSNEPEAPAKIDEASATKVEYKRSVSAPQEPLYQNTAFETARGDEKHGPQVEPCYANVFSADSTKNPFASEGRPEARASTKASLSMGMKRRNSSESRQHAAPSKPQSKSTASKRRNSCDTGKSKPLTVDVRRQLSDESEVRQPSANLKRTSSGELFKRANSAQRGGAAQSSRRQPTSVVIATSSKPVRLKFGELEDVPSKTKSSTAAKSEAQPAAKSKRVRRSMSNNEASHDADKFKRYSLQNVDLSRLTPRADEAKCVFPTANFESAELPFRPIELTSEIPSDLEVLLSESENTVDGRR</sequence>
<dbReference type="Proteomes" id="UP001367676">
    <property type="component" value="Unassembled WGS sequence"/>
</dbReference>
<feature type="binding site" evidence="18">
    <location>
        <position position="538"/>
    </location>
    <ligand>
        <name>Zn(2+)</name>
        <dbReference type="ChEBI" id="CHEBI:29105"/>
        <note>catalytic</note>
    </ligand>
</feature>
<dbReference type="InterPro" id="IPR049038">
    <property type="entry name" value="ADAM10_Cys-rich"/>
</dbReference>
<evidence type="ECO:0000259" key="20">
    <source>
        <dbReference type="PROSITE" id="PS50214"/>
    </source>
</evidence>
<dbReference type="Gene3D" id="4.10.70.10">
    <property type="entry name" value="Disintegrin domain"/>
    <property type="match status" value="1"/>
</dbReference>
<feature type="compositionally biased region" description="Basic and acidic residues" evidence="19">
    <location>
        <begin position="1308"/>
        <end position="1317"/>
    </location>
</feature>
<comment type="caution">
    <text evidence="22">The sequence shown here is derived from an EMBL/GenBank/DDBJ whole genome shotgun (WGS) entry which is preliminary data.</text>
</comment>
<evidence type="ECO:0000256" key="3">
    <source>
        <dbReference type="ARBA" id="ARBA00004479"/>
    </source>
</evidence>
<keyword evidence="8 18" id="KW-0479">Metal-binding</keyword>
<protein>
    <recommendedName>
        <fullName evidence="4">ADAM10 endopeptidase</fullName>
        <ecNumber evidence="4">3.4.24.81</ecNumber>
    </recommendedName>
</protein>
<evidence type="ECO:0000256" key="12">
    <source>
        <dbReference type="ARBA" id="ARBA00022989"/>
    </source>
</evidence>
<feature type="compositionally biased region" description="Low complexity" evidence="19">
    <location>
        <begin position="1017"/>
        <end position="1032"/>
    </location>
</feature>
<feature type="domain" description="Peptidase M12B" evidence="21">
    <location>
        <begin position="374"/>
        <end position="588"/>
    </location>
</feature>
<evidence type="ECO:0000256" key="4">
    <source>
        <dbReference type="ARBA" id="ARBA00012332"/>
    </source>
</evidence>
<organism evidence="22 23">
    <name type="scientific">Parthenolecanium corni</name>
    <dbReference type="NCBI Taxonomy" id="536013"/>
    <lineage>
        <taxon>Eukaryota</taxon>
        <taxon>Metazoa</taxon>
        <taxon>Ecdysozoa</taxon>
        <taxon>Arthropoda</taxon>
        <taxon>Hexapoda</taxon>
        <taxon>Insecta</taxon>
        <taxon>Pterygota</taxon>
        <taxon>Neoptera</taxon>
        <taxon>Paraneoptera</taxon>
        <taxon>Hemiptera</taxon>
        <taxon>Sternorrhyncha</taxon>
        <taxon>Coccoidea</taxon>
        <taxon>Coccidae</taxon>
        <taxon>Parthenolecanium</taxon>
    </lineage>
</organism>
<evidence type="ECO:0000256" key="7">
    <source>
        <dbReference type="ARBA" id="ARBA00022692"/>
    </source>
</evidence>
<evidence type="ECO:0000259" key="21">
    <source>
        <dbReference type="PROSITE" id="PS50215"/>
    </source>
</evidence>
<feature type="compositionally biased region" description="Polar residues" evidence="19">
    <location>
        <begin position="91"/>
        <end position="101"/>
    </location>
</feature>
<feature type="compositionally biased region" description="Polar residues" evidence="19">
    <location>
        <begin position="1278"/>
        <end position="1303"/>
    </location>
</feature>
<evidence type="ECO:0000256" key="5">
    <source>
        <dbReference type="ARBA" id="ARBA00022670"/>
    </source>
</evidence>
<dbReference type="InterPro" id="IPR001590">
    <property type="entry name" value="Peptidase_M12B"/>
</dbReference>
<dbReference type="FunFam" id="4.10.70.10:FF:000002">
    <property type="entry name" value="disintegrin and metalloproteinase domain-containing protein 10"/>
    <property type="match status" value="1"/>
</dbReference>
<dbReference type="InterPro" id="IPR051489">
    <property type="entry name" value="ADAM_Metalloproteinase"/>
</dbReference>
<dbReference type="EMBL" id="JBBCAQ010000038">
    <property type="protein sequence ID" value="KAK7572189.1"/>
    <property type="molecule type" value="Genomic_DNA"/>
</dbReference>
<dbReference type="GO" id="GO:0007219">
    <property type="term" value="P:Notch signaling pathway"/>
    <property type="evidence" value="ECO:0007669"/>
    <property type="project" value="TreeGrafter"/>
</dbReference>
<feature type="active site" evidence="18">
    <location>
        <position position="535"/>
    </location>
</feature>
<feature type="compositionally biased region" description="Polar residues" evidence="19">
    <location>
        <begin position="1259"/>
        <end position="1271"/>
    </location>
</feature>
<feature type="binding site" evidence="18">
    <location>
        <position position="544"/>
    </location>
    <ligand>
        <name>Zn(2+)</name>
        <dbReference type="ChEBI" id="CHEBI:29105"/>
        <note>catalytic</note>
    </ligand>
</feature>
<dbReference type="SUPFAM" id="SSF55486">
    <property type="entry name" value="Metalloproteases ('zincins'), catalytic domain"/>
    <property type="match status" value="1"/>
</dbReference>
<dbReference type="InterPro" id="IPR036436">
    <property type="entry name" value="Disintegrin_dom_sf"/>
</dbReference>
<keyword evidence="14" id="KW-0472">Membrane</keyword>
<dbReference type="Gene3D" id="3.40.390.10">
    <property type="entry name" value="Collagenase (Catalytic Domain)"/>
    <property type="match status" value="1"/>
</dbReference>
<dbReference type="SMART" id="SM00050">
    <property type="entry name" value="DISIN"/>
    <property type="match status" value="1"/>
</dbReference>
<name>A0AAN9XYH7_9HEMI</name>
<comment type="cofactor">
    <cofactor evidence="2">
        <name>Zn(2+)</name>
        <dbReference type="ChEBI" id="CHEBI:29105"/>
    </cofactor>
</comment>
<evidence type="ECO:0000256" key="1">
    <source>
        <dbReference type="ARBA" id="ARBA00001809"/>
    </source>
</evidence>
<keyword evidence="13" id="KW-0482">Metalloprotease</keyword>
<feature type="domain" description="Disintegrin" evidence="20">
    <location>
        <begin position="603"/>
        <end position="699"/>
    </location>
</feature>
<reference evidence="22 23" key="1">
    <citation type="submission" date="2024-03" db="EMBL/GenBank/DDBJ databases">
        <title>Adaptation during the transition from Ophiocordyceps entomopathogen to insect associate is accompanied by gene loss and intensified selection.</title>
        <authorList>
            <person name="Ward C.M."/>
            <person name="Onetto C.A."/>
            <person name="Borneman A.R."/>
        </authorList>
    </citation>
    <scope>NUCLEOTIDE SEQUENCE [LARGE SCALE GENOMIC DNA]</scope>
    <source>
        <strain evidence="22">AWRI1</strain>
        <tissue evidence="22">Single Adult Female</tissue>
    </source>
</reference>
<evidence type="ECO:0000256" key="15">
    <source>
        <dbReference type="ARBA" id="ARBA00023145"/>
    </source>
</evidence>
<dbReference type="Pfam" id="PF00200">
    <property type="entry name" value="Disintegrin"/>
    <property type="match status" value="1"/>
</dbReference>
<dbReference type="InterPro" id="IPR001762">
    <property type="entry name" value="Disintegrin_dom"/>
</dbReference>
<feature type="binding site" evidence="18">
    <location>
        <position position="534"/>
    </location>
    <ligand>
        <name>Zn(2+)</name>
        <dbReference type="ChEBI" id="CHEBI:29105"/>
        <note>catalytic</note>
    </ligand>
</feature>
<dbReference type="CDD" id="cd04270">
    <property type="entry name" value="ZnMc_TACE_like"/>
    <property type="match status" value="1"/>
</dbReference>
<dbReference type="EC" id="3.4.24.81" evidence="4"/>
<keyword evidence="11 18" id="KW-0862">Zinc</keyword>
<evidence type="ECO:0000256" key="17">
    <source>
        <dbReference type="ARBA" id="ARBA00023180"/>
    </source>
</evidence>
<evidence type="ECO:0000256" key="19">
    <source>
        <dbReference type="SAM" id="MobiDB-lite"/>
    </source>
</evidence>
<accession>A0AAN9XYH7</accession>
<gene>
    <name evidence="22" type="ORF">V9T40_014661</name>
</gene>
<dbReference type="InterPro" id="IPR034025">
    <property type="entry name" value="ADAM10_ADAM17"/>
</dbReference>
<dbReference type="PANTHER" id="PTHR45702">
    <property type="entry name" value="ADAM10/ADAM17 METALLOPEPTIDASE FAMILY MEMBER"/>
    <property type="match status" value="1"/>
</dbReference>
<evidence type="ECO:0000256" key="9">
    <source>
        <dbReference type="ARBA" id="ARBA00022729"/>
    </source>
</evidence>
<feature type="region of interest" description="Disordered" evidence="19">
    <location>
        <begin position="90"/>
        <end position="162"/>
    </location>
</feature>
<keyword evidence="23" id="KW-1185">Reference proteome</keyword>
<keyword evidence="10" id="KW-0378">Hydrolase</keyword>
<comment type="caution">
    <text evidence="18">Lacks conserved residue(s) required for the propagation of feature annotation.</text>
</comment>
<keyword evidence="6" id="KW-0165">Cleavage on pair of basic residues</keyword>
<dbReference type="PROSITE" id="PS50214">
    <property type="entry name" value="DISINTEGRIN_2"/>
    <property type="match status" value="1"/>
</dbReference>
<dbReference type="InterPro" id="IPR024079">
    <property type="entry name" value="MetalloPept_cat_dom_sf"/>
</dbReference>
<evidence type="ECO:0000313" key="22">
    <source>
        <dbReference type="EMBL" id="KAK7572189.1"/>
    </source>
</evidence>
<proteinExistence type="predicted"/>
<feature type="region of interest" description="Disordered" evidence="19">
    <location>
        <begin position="989"/>
        <end position="1050"/>
    </location>
</feature>
<comment type="subcellular location">
    <subcellularLocation>
        <location evidence="3">Membrane</location>
        <topology evidence="3">Single-pass type I membrane protein</topology>
    </subcellularLocation>
</comment>
<evidence type="ECO:0000256" key="6">
    <source>
        <dbReference type="ARBA" id="ARBA00022685"/>
    </source>
</evidence>
<dbReference type="GO" id="GO:0004222">
    <property type="term" value="F:metalloendopeptidase activity"/>
    <property type="evidence" value="ECO:0007669"/>
    <property type="project" value="InterPro"/>
</dbReference>
<keyword evidence="12" id="KW-1133">Transmembrane helix</keyword>
<feature type="compositionally biased region" description="Basic and acidic residues" evidence="19">
    <location>
        <begin position="1119"/>
        <end position="1141"/>
    </location>
</feature>
<evidence type="ECO:0000256" key="16">
    <source>
        <dbReference type="ARBA" id="ARBA00023157"/>
    </source>
</evidence>
<evidence type="ECO:0000256" key="13">
    <source>
        <dbReference type="ARBA" id="ARBA00023049"/>
    </source>
</evidence>
<dbReference type="Pfam" id="PF13574">
    <property type="entry name" value="Reprolysin_2"/>
    <property type="match status" value="1"/>
</dbReference>
<dbReference type="GO" id="GO:0006509">
    <property type="term" value="P:membrane protein ectodomain proteolysis"/>
    <property type="evidence" value="ECO:0007669"/>
    <property type="project" value="TreeGrafter"/>
</dbReference>
<evidence type="ECO:0000256" key="8">
    <source>
        <dbReference type="ARBA" id="ARBA00022723"/>
    </source>
</evidence>
<dbReference type="GO" id="GO:0046872">
    <property type="term" value="F:metal ion binding"/>
    <property type="evidence" value="ECO:0007669"/>
    <property type="project" value="UniProtKB-KW"/>
</dbReference>
<comment type="catalytic activity">
    <reaction evidence="1">
        <text>Endopeptidase of broad specificity.</text>
        <dbReference type="EC" id="3.4.24.81"/>
    </reaction>
</comment>
<dbReference type="Pfam" id="PF21299">
    <property type="entry name" value="ADAM10_Cys-rich"/>
    <property type="match status" value="1"/>
</dbReference>
<keyword evidence="9" id="KW-0732">Signal</keyword>
<feature type="region of interest" description="Disordered" evidence="19">
    <location>
        <begin position="892"/>
        <end position="956"/>
    </location>
</feature>